<dbReference type="PANTHER" id="PTHR39176:SF1">
    <property type="entry name" value="PERIPLASMIC PROTEIN"/>
    <property type="match status" value="1"/>
</dbReference>
<dbReference type="Pfam" id="PF07007">
    <property type="entry name" value="LprI"/>
    <property type="match status" value="1"/>
</dbReference>
<gene>
    <name evidence="3" type="ORF">H8L47_18610</name>
</gene>
<sequence length="127" mass="14631">MRHLILLFTLACTTSFAHAIDCNKASNTMEINECASIEQQKVEAKLNQVYQRVLKGLEKDHASDRKFAEMKKAFVDAQLAWIKFRKAECDAVYHNNIGGTTRNVMYISCMQVRAKQRIAELEEFEKN</sequence>
<protein>
    <submittedName>
        <fullName evidence="3">DUF1311 domain-containing protein</fullName>
    </submittedName>
</protein>
<comment type="caution">
    <text evidence="3">The sequence shown here is derived from an EMBL/GenBank/DDBJ whole genome shotgun (WGS) entry which is preliminary data.</text>
</comment>
<organism evidence="3 4">
    <name type="scientific">Undibacterium umbellatum</name>
    <dbReference type="NCBI Taxonomy" id="2762300"/>
    <lineage>
        <taxon>Bacteria</taxon>
        <taxon>Pseudomonadati</taxon>
        <taxon>Pseudomonadota</taxon>
        <taxon>Betaproteobacteria</taxon>
        <taxon>Burkholderiales</taxon>
        <taxon>Oxalobacteraceae</taxon>
        <taxon>Undibacterium</taxon>
    </lineage>
</organism>
<keyword evidence="4" id="KW-1185">Reference proteome</keyword>
<feature type="domain" description="Lysozyme inhibitor LprI-like N-terminal" evidence="2">
    <location>
        <begin position="22"/>
        <end position="121"/>
    </location>
</feature>
<evidence type="ECO:0000259" key="2">
    <source>
        <dbReference type="Pfam" id="PF07007"/>
    </source>
</evidence>
<feature type="signal peptide" evidence="1">
    <location>
        <begin position="1"/>
        <end position="19"/>
    </location>
</feature>
<keyword evidence="1" id="KW-0732">Signal</keyword>
<dbReference type="InterPro" id="IPR009739">
    <property type="entry name" value="LprI-like_N"/>
</dbReference>
<dbReference type="EMBL" id="JACOFX010000011">
    <property type="protein sequence ID" value="MBC3909579.1"/>
    <property type="molecule type" value="Genomic_DNA"/>
</dbReference>
<accession>A0ABR6ZD75</accession>
<name>A0ABR6ZD75_9BURK</name>
<dbReference type="PANTHER" id="PTHR39176">
    <property type="entry name" value="PERIPLASMIC PROTEIN-RELATED"/>
    <property type="match status" value="1"/>
</dbReference>
<proteinExistence type="predicted"/>
<dbReference type="Gene3D" id="1.20.1270.180">
    <property type="match status" value="1"/>
</dbReference>
<evidence type="ECO:0000313" key="4">
    <source>
        <dbReference type="Proteomes" id="UP000646911"/>
    </source>
</evidence>
<evidence type="ECO:0000313" key="3">
    <source>
        <dbReference type="EMBL" id="MBC3909579.1"/>
    </source>
</evidence>
<dbReference type="RefSeq" id="WP_186955107.1">
    <property type="nucleotide sequence ID" value="NZ_JACOFX010000011.1"/>
</dbReference>
<reference evidence="3 4" key="1">
    <citation type="submission" date="2020-08" db="EMBL/GenBank/DDBJ databases">
        <title>Novel species isolated from subtropical streams in China.</title>
        <authorList>
            <person name="Lu H."/>
        </authorList>
    </citation>
    <scope>NUCLEOTIDE SEQUENCE [LARGE SCALE GENOMIC DNA]</scope>
    <source>
        <strain evidence="3 4">NL8W</strain>
    </source>
</reference>
<dbReference type="Proteomes" id="UP000646911">
    <property type="component" value="Unassembled WGS sequence"/>
</dbReference>
<feature type="chain" id="PRO_5045360751" evidence="1">
    <location>
        <begin position="20"/>
        <end position="127"/>
    </location>
</feature>
<evidence type="ECO:0000256" key="1">
    <source>
        <dbReference type="SAM" id="SignalP"/>
    </source>
</evidence>